<dbReference type="Proteomes" id="UP000077315">
    <property type="component" value="Unassembled WGS sequence"/>
</dbReference>
<dbReference type="AlphaFoldDB" id="A0A167MY48"/>
<gene>
    <name evidence="2" type="ORF">PHYBLDRAFT_67599</name>
</gene>
<dbReference type="OrthoDB" id="2436053at2759"/>
<dbReference type="InParanoid" id="A0A167MY48"/>
<dbReference type="EMBL" id="KV440979">
    <property type="protein sequence ID" value="OAD74479.1"/>
    <property type="molecule type" value="Genomic_DNA"/>
</dbReference>
<protein>
    <submittedName>
        <fullName evidence="2">Uncharacterized protein</fullName>
    </submittedName>
</protein>
<accession>A0A167MY48</accession>
<organism evidence="2 3">
    <name type="scientific">Phycomyces blakesleeanus (strain ATCC 8743b / DSM 1359 / FGSC 10004 / NBRC 33097 / NRRL 1555)</name>
    <dbReference type="NCBI Taxonomy" id="763407"/>
    <lineage>
        <taxon>Eukaryota</taxon>
        <taxon>Fungi</taxon>
        <taxon>Fungi incertae sedis</taxon>
        <taxon>Mucoromycota</taxon>
        <taxon>Mucoromycotina</taxon>
        <taxon>Mucoromycetes</taxon>
        <taxon>Mucorales</taxon>
        <taxon>Phycomycetaceae</taxon>
        <taxon>Phycomyces</taxon>
    </lineage>
</organism>
<reference evidence="3" key="1">
    <citation type="submission" date="2015-06" db="EMBL/GenBank/DDBJ databases">
        <title>Expansion of signal transduction pathways in fungi by whole-genome duplication.</title>
        <authorList>
            <consortium name="DOE Joint Genome Institute"/>
            <person name="Corrochano L.M."/>
            <person name="Kuo A."/>
            <person name="Marcet-Houben M."/>
            <person name="Polaino S."/>
            <person name="Salamov A."/>
            <person name="Villalobos J.M."/>
            <person name="Alvarez M.I."/>
            <person name="Avalos J."/>
            <person name="Benito E.P."/>
            <person name="Benoit I."/>
            <person name="Burger G."/>
            <person name="Camino L.P."/>
            <person name="Canovas D."/>
            <person name="Cerda-Olmedo E."/>
            <person name="Cheng J.-F."/>
            <person name="Dominguez A."/>
            <person name="Elias M."/>
            <person name="Eslava A.P."/>
            <person name="Glaser F."/>
            <person name="Grimwood J."/>
            <person name="Gutierrez G."/>
            <person name="Heitman J."/>
            <person name="Henrissat B."/>
            <person name="Iturriaga E.A."/>
            <person name="Lang B.F."/>
            <person name="Lavin J.L."/>
            <person name="Lee S."/>
            <person name="Li W."/>
            <person name="Lindquist E."/>
            <person name="Lopez-Garcia S."/>
            <person name="Luque E.M."/>
            <person name="Marcos A.T."/>
            <person name="Martin J."/>
            <person name="McCluskey K."/>
            <person name="Medina H.R."/>
            <person name="Miralles-Duran A."/>
            <person name="Miyazaki A."/>
            <person name="Munoz-Torres E."/>
            <person name="Oguiza J.A."/>
            <person name="Ohm R."/>
            <person name="Olmedo M."/>
            <person name="Orejas M."/>
            <person name="Ortiz-Castellanos L."/>
            <person name="Pisabarro A.G."/>
            <person name="Rodriguez-Romero J."/>
            <person name="Ruiz-Herrera J."/>
            <person name="Ruiz-Vazquez R."/>
            <person name="Sanz C."/>
            <person name="Schackwitz W."/>
            <person name="Schmutz J."/>
            <person name="Shahriari M."/>
            <person name="Shelest E."/>
            <person name="Silva-Franco F."/>
            <person name="Soanes D."/>
            <person name="Syed K."/>
            <person name="Tagua V.G."/>
            <person name="Talbot N.J."/>
            <person name="Thon M."/>
            <person name="De vries R.P."/>
            <person name="Wiebenga A."/>
            <person name="Yadav J.S."/>
            <person name="Braun E.L."/>
            <person name="Baker S."/>
            <person name="Garre V."/>
            <person name="Horwitz B."/>
            <person name="Torres-Martinez S."/>
            <person name="Idnurm A."/>
            <person name="Herrera-Estrella A."/>
            <person name="Gabaldon T."/>
            <person name="Grigoriev I.V."/>
        </authorList>
    </citation>
    <scope>NUCLEOTIDE SEQUENCE [LARGE SCALE GENOMIC DNA]</scope>
    <source>
        <strain evidence="3">NRRL 1555(-)</strain>
    </source>
</reference>
<feature type="region of interest" description="Disordered" evidence="1">
    <location>
        <begin position="202"/>
        <end position="225"/>
    </location>
</feature>
<evidence type="ECO:0000313" key="2">
    <source>
        <dbReference type="EMBL" id="OAD74479.1"/>
    </source>
</evidence>
<evidence type="ECO:0000313" key="3">
    <source>
        <dbReference type="Proteomes" id="UP000077315"/>
    </source>
</evidence>
<feature type="compositionally biased region" description="Polar residues" evidence="1">
    <location>
        <begin position="202"/>
        <end position="215"/>
    </location>
</feature>
<dbReference type="RefSeq" id="XP_018292519.1">
    <property type="nucleotide sequence ID" value="XM_018441817.1"/>
</dbReference>
<proteinExistence type="predicted"/>
<dbReference type="GeneID" id="29002723"/>
<dbReference type="VEuPathDB" id="FungiDB:PHYBLDRAFT_67599"/>
<keyword evidence="3" id="KW-1185">Reference proteome</keyword>
<name>A0A167MY48_PHYB8</name>
<sequence>MPNSFCIEDLLYVSYYKNKIPDQVGPSIHKFWLVQIVELSDIRRGKKSRNRFYWRFYCSRSFHFYFEKKSCYNVRQVLQLNILESLCLILELVYRAHHKTGSLKQKMLQTLPFILITLITGVVSQNCPNGEGYYCGIGVAKDAMSLYICTELNGWQISEVCQFGCEENLPGFPDHCFQPVSPSGYEETAQIISASNDTVTQTASTSAEESINTEVPQPDTVTPIV</sequence>
<evidence type="ECO:0000256" key="1">
    <source>
        <dbReference type="SAM" id="MobiDB-lite"/>
    </source>
</evidence>